<keyword evidence="1 2" id="KW-0418">Kinase</keyword>
<reference evidence="2 3" key="1">
    <citation type="journal article" date="2015" name="Genome Announc.">
        <title>Expanding the biotechnology potential of lactobacilli through comparative genomics of 213 strains and associated genera.</title>
        <authorList>
            <person name="Sun Z."/>
            <person name="Harris H.M."/>
            <person name="McCann A."/>
            <person name="Guo C."/>
            <person name="Argimon S."/>
            <person name="Zhang W."/>
            <person name="Yang X."/>
            <person name="Jeffery I.B."/>
            <person name="Cooney J.C."/>
            <person name="Kagawa T.F."/>
            <person name="Liu W."/>
            <person name="Song Y."/>
            <person name="Salvetti E."/>
            <person name="Wrobel A."/>
            <person name="Rasinkangas P."/>
            <person name="Parkhill J."/>
            <person name="Rea M.C."/>
            <person name="O'Sullivan O."/>
            <person name="Ritari J."/>
            <person name="Douillard F.P."/>
            <person name="Paul Ross R."/>
            <person name="Yang R."/>
            <person name="Briner A.E."/>
            <person name="Felis G.E."/>
            <person name="de Vos W.M."/>
            <person name="Barrangou R."/>
            <person name="Klaenhammer T.R."/>
            <person name="Caufield P.W."/>
            <person name="Cui Y."/>
            <person name="Zhang H."/>
            <person name="O'Toole P.W."/>
        </authorList>
    </citation>
    <scope>NUCLEOTIDE SEQUENCE [LARGE SCALE GENOMIC DNA]</scope>
    <source>
        <strain evidence="2 3">DSM 23037</strain>
    </source>
</reference>
<comment type="similarity">
    <text evidence="1">Belongs to the fructosamine kinase family.</text>
</comment>
<dbReference type="Gene3D" id="3.90.1200.10">
    <property type="match status" value="1"/>
</dbReference>
<dbReference type="Pfam" id="PF03881">
    <property type="entry name" value="Fructosamin_kin"/>
    <property type="match status" value="1"/>
</dbReference>
<dbReference type="PANTHER" id="PTHR12149:SF8">
    <property type="entry name" value="PROTEIN-RIBULOSAMINE 3-KINASE"/>
    <property type="match status" value="1"/>
</dbReference>
<gene>
    <name evidence="2" type="ORF">FC86_GL000006</name>
</gene>
<dbReference type="GO" id="GO:0016301">
    <property type="term" value="F:kinase activity"/>
    <property type="evidence" value="ECO:0007669"/>
    <property type="project" value="UniProtKB-UniRule"/>
</dbReference>
<sequence length="286" mass="33573">MSALIDDIIKKLRLPEPIEKYSAVTGGDINQSFHIYTRSHSYFLLVQKNTTREFFSHEVAGLNTLGEFAKTPQVLEFGDNNQAAYLLLEYIDHLPYGNQYELGQALAKIHQSISPNQQFGFASNFELGNFTGDNSWQDNWYDFFVNQRFEPLRKLIIHNHDWSVELEHLYQNMLQHFQHDLANHQSIPSLLHGDLWGGNIMFDLDQHPVFIDPAVYYGDREFDIAITQVFGGFDQNFIQGYQDTYPLDDGYQDRLIYYKLYYMMFHLSEFGSIYQPSVYRLLQQFI</sequence>
<name>A0A0R2DXN3_9LACO</name>
<dbReference type="InterPro" id="IPR011009">
    <property type="entry name" value="Kinase-like_dom_sf"/>
</dbReference>
<dbReference type="RefSeq" id="WP_056973991.1">
    <property type="nucleotide sequence ID" value="NZ_AYZL01000001.1"/>
</dbReference>
<keyword evidence="3" id="KW-1185">Reference proteome</keyword>
<proteinExistence type="inferred from homology"/>
<dbReference type="OrthoDB" id="5291879at2"/>
<comment type="caution">
    <text evidence="2">The sequence shown here is derived from an EMBL/GenBank/DDBJ whole genome shotgun (WGS) entry which is preliminary data.</text>
</comment>
<dbReference type="PATRIC" id="fig|1423744.4.peg.7"/>
<dbReference type="InterPro" id="IPR016477">
    <property type="entry name" value="Fructo-/Ketosamine-3-kinase"/>
</dbReference>
<dbReference type="EMBL" id="AYZL01000001">
    <property type="protein sequence ID" value="KRN04980.1"/>
    <property type="molecule type" value="Genomic_DNA"/>
</dbReference>
<dbReference type="PANTHER" id="PTHR12149">
    <property type="entry name" value="FRUCTOSAMINE 3 KINASE-RELATED PROTEIN"/>
    <property type="match status" value="1"/>
</dbReference>
<evidence type="ECO:0000256" key="1">
    <source>
        <dbReference type="PIRNR" id="PIRNR006221"/>
    </source>
</evidence>
<dbReference type="AlphaFoldDB" id="A0A0R2DXN3"/>
<dbReference type="Gene3D" id="3.30.200.20">
    <property type="entry name" value="Phosphorylase Kinase, domain 1"/>
    <property type="match status" value="1"/>
</dbReference>
<evidence type="ECO:0000313" key="3">
    <source>
        <dbReference type="Proteomes" id="UP000051378"/>
    </source>
</evidence>
<evidence type="ECO:0000313" key="2">
    <source>
        <dbReference type="EMBL" id="KRN04980.1"/>
    </source>
</evidence>
<accession>A0A0R2DXN3</accession>
<dbReference type="PIRSF" id="PIRSF006221">
    <property type="entry name" value="Ketosamine-3-kinase"/>
    <property type="match status" value="1"/>
</dbReference>
<dbReference type="SUPFAM" id="SSF56112">
    <property type="entry name" value="Protein kinase-like (PK-like)"/>
    <property type="match status" value="1"/>
</dbReference>
<dbReference type="Proteomes" id="UP000051378">
    <property type="component" value="Unassembled WGS sequence"/>
</dbReference>
<organism evidence="2 3">
    <name type="scientific">Holzapfeliella floricola DSM 23037 = JCM 16512</name>
    <dbReference type="NCBI Taxonomy" id="1423744"/>
    <lineage>
        <taxon>Bacteria</taxon>
        <taxon>Bacillati</taxon>
        <taxon>Bacillota</taxon>
        <taxon>Bacilli</taxon>
        <taxon>Lactobacillales</taxon>
        <taxon>Lactobacillaceae</taxon>
        <taxon>Holzapfeliella</taxon>
    </lineage>
</organism>
<protein>
    <submittedName>
        <fullName evidence="2">Fructosamine kinase</fullName>
    </submittedName>
</protein>
<keyword evidence="1" id="KW-0808">Transferase</keyword>